<name>D0GKZ1_9FUSO</name>
<comment type="caution">
    <text evidence="1">The sequence shown here is derived from an EMBL/GenBank/DDBJ whole genome shotgun (WGS) entry which is preliminary data.</text>
</comment>
<dbReference type="Proteomes" id="UP000004226">
    <property type="component" value="Unassembled WGS sequence"/>
</dbReference>
<dbReference type="EMBL" id="ADAD01000099">
    <property type="protein sequence ID" value="EEY35239.1"/>
    <property type="molecule type" value="Genomic_DNA"/>
</dbReference>
<accession>D0GKZ1</accession>
<organism evidence="1 2">
    <name type="scientific">Pseudoleptotrichia goodfellowii F0264</name>
    <dbReference type="NCBI Taxonomy" id="596323"/>
    <lineage>
        <taxon>Bacteria</taxon>
        <taxon>Fusobacteriati</taxon>
        <taxon>Fusobacteriota</taxon>
        <taxon>Fusobacteriia</taxon>
        <taxon>Fusobacteriales</taxon>
        <taxon>Leptotrichiaceae</taxon>
        <taxon>Pseudoleptotrichia</taxon>
    </lineage>
</organism>
<gene>
    <name evidence="1" type="ORF">HMPREF0554_0595</name>
</gene>
<dbReference type="RefSeq" id="WP_006807144.1">
    <property type="nucleotide sequence ID" value="NZ_ADAD01000099.1"/>
</dbReference>
<protein>
    <submittedName>
        <fullName evidence="1">Uncharacterized protein</fullName>
    </submittedName>
</protein>
<reference evidence="1 2" key="1">
    <citation type="submission" date="2009-10" db="EMBL/GenBank/DDBJ databases">
        <authorList>
            <person name="Harkins D.M."/>
            <person name="Madupu R."/>
            <person name="Durkin A.S."/>
            <person name="Torralba M."/>
            <person name="Methe B."/>
            <person name="Sutton G.G."/>
            <person name="Strausberg R.L."/>
            <person name="Nelson K.E."/>
        </authorList>
    </citation>
    <scope>NUCLEOTIDE SEQUENCE [LARGE SCALE GENOMIC DNA]</scope>
    <source>
        <strain evidence="1 2">F0264</strain>
    </source>
</reference>
<evidence type="ECO:0000313" key="1">
    <source>
        <dbReference type="EMBL" id="EEY35239.1"/>
    </source>
</evidence>
<proteinExistence type="predicted"/>
<evidence type="ECO:0000313" key="2">
    <source>
        <dbReference type="Proteomes" id="UP000004226"/>
    </source>
</evidence>
<dbReference type="AlphaFoldDB" id="D0GKZ1"/>
<keyword evidence="2" id="KW-1185">Reference proteome</keyword>
<sequence length="128" mass="13348">MKYFATIAGGLGVGAGGGFSISGGTSYLTGIDSPDQLKGWGNSLSLNFIGGISGSFSAEFSKGAGGFSISAGTGGPASATVTYQLGYTFVSKNSFDVLDKLPISKKSKEKLRAEFEKRKRESKKGWRK</sequence>